<name>A0A0G0JXZ7_9BACT</name>
<dbReference type="PROSITE" id="PS50110">
    <property type="entry name" value="RESPONSE_REGULATORY"/>
    <property type="match status" value="1"/>
</dbReference>
<feature type="modified residue" description="4-aspartylphosphate" evidence="2">
    <location>
        <position position="51"/>
    </location>
</feature>
<dbReference type="PANTHER" id="PTHR44591:SF3">
    <property type="entry name" value="RESPONSE REGULATORY DOMAIN-CONTAINING PROTEIN"/>
    <property type="match status" value="1"/>
</dbReference>
<evidence type="ECO:0000259" key="3">
    <source>
        <dbReference type="PROSITE" id="PS50110"/>
    </source>
</evidence>
<dbReference type="Proteomes" id="UP000034498">
    <property type="component" value="Unassembled WGS sequence"/>
</dbReference>
<dbReference type="SUPFAM" id="SSF52172">
    <property type="entry name" value="CheY-like"/>
    <property type="match status" value="1"/>
</dbReference>
<evidence type="ECO:0000256" key="2">
    <source>
        <dbReference type="PROSITE-ProRule" id="PRU00169"/>
    </source>
</evidence>
<keyword evidence="1 2" id="KW-0597">Phosphoprotein</keyword>
<dbReference type="InterPro" id="IPR011006">
    <property type="entry name" value="CheY-like_superfamily"/>
</dbReference>
<dbReference type="InterPro" id="IPR001789">
    <property type="entry name" value="Sig_transdc_resp-reg_receiver"/>
</dbReference>
<dbReference type="InterPro" id="IPR050595">
    <property type="entry name" value="Bact_response_regulator"/>
</dbReference>
<comment type="caution">
    <text evidence="4">The sequence shown here is derived from an EMBL/GenBank/DDBJ whole genome shotgun (WGS) entry which is preliminary data.</text>
</comment>
<sequence>MKVLIVDDEHGVLKMYSQYLQNDGIEVFQASNGEDGFKMAKEQKPDVILLDIIMPRYNGLDVLKDIKNDPEIKNIPVFLLTNLPQESSGEKAKQLGATGYLVKAEYEPKMILDAIKGAVAPKS</sequence>
<dbReference type="STRING" id="1618336.US94_C0045G0007"/>
<feature type="domain" description="Response regulatory" evidence="3">
    <location>
        <begin position="2"/>
        <end position="118"/>
    </location>
</feature>
<organism evidence="4 5">
    <name type="scientific">Berkelbacteria bacterium GW2011_GWB1_38_5</name>
    <dbReference type="NCBI Taxonomy" id="1618336"/>
    <lineage>
        <taxon>Bacteria</taxon>
        <taxon>Candidatus Berkelbacteria</taxon>
    </lineage>
</organism>
<evidence type="ECO:0000313" key="4">
    <source>
        <dbReference type="EMBL" id="KKQ72378.1"/>
    </source>
</evidence>
<dbReference type="PANTHER" id="PTHR44591">
    <property type="entry name" value="STRESS RESPONSE REGULATOR PROTEIN 1"/>
    <property type="match status" value="1"/>
</dbReference>
<evidence type="ECO:0000313" key="5">
    <source>
        <dbReference type="Proteomes" id="UP000034498"/>
    </source>
</evidence>
<dbReference type="AlphaFoldDB" id="A0A0G0JXZ7"/>
<dbReference type="SMART" id="SM00448">
    <property type="entry name" value="REC"/>
    <property type="match status" value="1"/>
</dbReference>
<proteinExistence type="predicted"/>
<dbReference type="Pfam" id="PF00072">
    <property type="entry name" value="Response_reg"/>
    <property type="match status" value="1"/>
</dbReference>
<gene>
    <name evidence="4" type="ORF">US94_C0045G0007</name>
</gene>
<evidence type="ECO:0000256" key="1">
    <source>
        <dbReference type="ARBA" id="ARBA00022553"/>
    </source>
</evidence>
<reference evidence="4 5" key="1">
    <citation type="journal article" date="2015" name="Nature">
        <title>rRNA introns, odd ribosomes, and small enigmatic genomes across a large radiation of phyla.</title>
        <authorList>
            <person name="Brown C.T."/>
            <person name="Hug L.A."/>
            <person name="Thomas B.C."/>
            <person name="Sharon I."/>
            <person name="Castelle C.J."/>
            <person name="Singh A."/>
            <person name="Wilkins M.J."/>
            <person name="Williams K.H."/>
            <person name="Banfield J.F."/>
        </authorList>
    </citation>
    <scope>NUCLEOTIDE SEQUENCE [LARGE SCALE GENOMIC DNA]</scope>
</reference>
<dbReference type="EMBL" id="LBUX01000045">
    <property type="protein sequence ID" value="KKQ72378.1"/>
    <property type="molecule type" value="Genomic_DNA"/>
</dbReference>
<dbReference type="Gene3D" id="3.40.50.2300">
    <property type="match status" value="1"/>
</dbReference>
<dbReference type="GO" id="GO:0000160">
    <property type="term" value="P:phosphorelay signal transduction system"/>
    <property type="evidence" value="ECO:0007669"/>
    <property type="project" value="InterPro"/>
</dbReference>
<accession>A0A0G0JXZ7</accession>
<protein>
    <submittedName>
        <fullName evidence="4">Response regulator receiver protein</fullName>
    </submittedName>
</protein>